<evidence type="ECO:0000256" key="2">
    <source>
        <dbReference type="ARBA" id="ARBA00023125"/>
    </source>
</evidence>
<dbReference type="Gene3D" id="1.10.10.60">
    <property type="entry name" value="Homeodomain-like"/>
    <property type="match status" value="1"/>
</dbReference>
<dbReference type="InterPro" id="IPR009057">
    <property type="entry name" value="Homeodomain-like_sf"/>
</dbReference>
<evidence type="ECO:0000256" key="1">
    <source>
        <dbReference type="ARBA" id="ARBA00023015"/>
    </source>
</evidence>
<dbReference type="PANTHER" id="PTHR43280">
    <property type="entry name" value="ARAC-FAMILY TRANSCRIPTIONAL REGULATOR"/>
    <property type="match status" value="1"/>
</dbReference>
<reference evidence="5 6" key="1">
    <citation type="submission" date="2020-06" db="EMBL/GenBank/DDBJ databases">
        <authorList>
            <person name="Duchaud E."/>
        </authorList>
    </citation>
    <scope>NUCLEOTIDE SEQUENCE [LARGE SCALE GENOMIC DNA]</scope>
    <source>
        <strain evidence="5">Alteromonas fortis</strain>
    </source>
</reference>
<keyword evidence="3" id="KW-0804">Transcription</keyword>
<accession>A0A6T9Y0K5</accession>
<dbReference type="GO" id="GO:0003700">
    <property type="term" value="F:DNA-binding transcription factor activity"/>
    <property type="evidence" value="ECO:0007669"/>
    <property type="project" value="InterPro"/>
</dbReference>
<evidence type="ECO:0000259" key="4">
    <source>
        <dbReference type="PROSITE" id="PS01124"/>
    </source>
</evidence>
<dbReference type="SMART" id="SM00342">
    <property type="entry name" value="HTH_ARAC"/>
    <property type="match status" value="1"/>
</dbReference>
<protein>
    <submittedName>
        <fullName evidence="5">Transcriptional regulator AraC family</fullName>
    </submittedName>
</protein>
<dbReference type="GO" id="GO:0043565">
    <property type="term" value="F:sequence-specific DNA binding"/>
    <property type="evidence" value="ECO:0007669"/>
    <property type="project" value="InterPro"/>
</dbReference>
<dbReference type="AlphaFoldDB" id="A0A6T9Y0K5"/>
<dbReference type="RefSeq" id="WP_179983158.1">
    <property type="nucleotide sequence ID" value="NZ_LR812090.1"/>
</dbReference>
<dbReference type="PANTHER" id="PTHR43280:SF32">
    <property type="entry name" value="TRANSCRIPTIONAL REGULATORY PROTEIN"/>
    <property type="match status" value="1"/>
</dbReference>
<gene>
    <name evidence="5" type="ORF">ALFOR1_30579</name>
</gene>
<dbReference type="Pfam" id="PF12833">
    <property type="entry name" value="HTH_18"/>
    <property type="match status" value="1"/>
</dbReference>
<dbReference type="PRINTS" id="PR00032">
    <property type="entry name" value="HTHARAC"/>
</dbReference>
<dbReference type="EMBL" id="LR812090">
    <property type="protein sequence ID" value="CAB9493655.1"/>
    <property type="molecule type" value="Genomic_DNA"/>
</dbReference>
<dbReference type="Proteomes" id="UP000509458">
    <property type="component" value="Chromosome"/>
</dbReference>
<keyword evidence="2" id="KW-0238">DNA-binding</keyword>
<keyword evidence="1" id="KW-0805">Transcription regulation</keyword>
<organism evidence="5 6">
    <name type="scientific">Alteromonas macleodii</name>
    <name type="common">Pseudoalteromonas macleodii</name>
    <dbReference type="NCBI Taxonomy" id="28108"/>
    <lineage>
        <taxon>Bacteria</taxon>
        <taxon>Pseudomonadati</taxon>
        <taxon>Pseudomonadota</taxon>
        <taxon>Gammaproteobacteria</taxon>
        <taxon>Alteromonadales</taxon>
        <taxon>Alteromonadaceae</taxon>
        <taxon>Alteromonas/Salinimonas group</taxon>
        <taxon>Alteromonas</taxon>
    </lineage>
</organism>
<evidence type="ECO:0000313" key="6">
    <source>
        <dbReference type="Proteomes" id="UP000509458"/>
    </source>
</evidence>
<dbReference type="InterPro" id="IPR018060">
    <property type="entry name" value="HTH_AraC"/>
</dbReference>
<proteinExistence type="predicted"/>
<evidence type="ECO:0000313" key="5">
    <source>
        <dbReference type="EMBL" id="CAB9493655.1"/>
    </source>
</evidence>
<dbReference type="PROSITE" id="PS01124">
    <property type="entry name" value="HTH_ARAC_FAMILY_2"/>
    <property type="match status" value="1"/>
</dbReference>
<sequence>MAGNTKFYEHIGDYLSAIGVDAPAHPLVASLKLKEKEIAERSSNVEPGTMLSGGFYFLSLKQIVEGQVHYGQTHYDCQTGTLYAIAPEQRVATFDIKTRGDVRILLLHPDYIRGHAIESLLRECGFFHYQINEALHLSISEKQTLANIFDALTAELSGPYEPSSRDIILSNITTLLHYCLRFYRRQFLQRREIFSDWYGRLIKELDRYYAREACHQLPELQEMSDALNVSSRYLSDALKAQMGLSAKACMQQYIIDKSKSMLLANMQSVNEIAYALGFDSPNYFSRLFKSKVGVSPNQYRKQRAEKH</sequence>
<dbReference type="InterPro" id="IPR020449">
    <property type="entry name" value="Tscrpt_reg_AraC-type_HTH"/>
</dbReference>
<name>A0A6T9Y0K5_ALTMA</name>
<evidence type="ECO:0000256" key="3">
    <source>
        <dbReference type="ARBA" id="ARBA00023163"/>
    </source>
</evidence>
<dbReference type="SUPFAM" id="SSF46689">
    <property type="entry name" value="Homeodomain-like"/>
    <property type="match status" value="1"/>
</dbReference>
<feature type="domain" description="HTH araC/xylS-type" evidence="4">
    <location>
        <begin position="199"/>
        <end position="302"/>
    </location>
</feature>